<evidence type="ECO:0000313" key="2">
    <source>
        <dbReference type="EMBL" id="VYT13599.1"/>
    </source>
</evidence>
<evidence type="ECO:0000259" key="1">
    <source>
        <dbReference type="Pfam" id="PF13676"/>
    </source>
</evidence>
<accession>A0A6N2U839</accession>
<dbReference type="Pfam" id="PF13676">
    <property type="entry name" value="TIR_2"/>
    <property type="match status" value="1"/>
</dbReference>
<protein>
    <recommendedName>
        <fullName evidence="1">TIR domain-containing protein</fullName>
    </recommendedName>
</protein>
<dbReference type="Gene3D" id="3.40.50.10140">
    <property type="entry name" value="Toll/interleukin-1 receptor homology (TIR) domain"/>
    <property type="match status" value="1"/>
</dbReference>
<dbReference type="RefSeq" id="WP_156342442.1">
    <property type="nucleotide sequence ID" value="NZ_CACRSY010000012.1"/>
</dbReference>
<reference evidence="2" key="1">
    <citation type="submission" date="2019-11" db="EMBL/GenBank/DDBJ databases">
        <authorList>
            <person name="Feng L."/>
        </authorList>
    </citation>
    <scope>NUCLEOTIDE SEQUENCE</scope>
    <source>
        <strain evidence="2">BhanseniiLFYP23</strain>
    </source>
</reference>
<dbReference type="SUPFAM" id="SSF52200">
    <property type="entry name" value="Toll/Interleukin receptor TIR domain"/>
    <property type="match status" value="1"/>
</dbReference>
<gene>
    <name evidence="2" type="ORF">BHLFYP23_00302</name>
</gene>
<dbReference type="AlphaFoldDB" id="A0A6N2U839"/>
<organism evidence="2">
    <name type="scientific">Blautia hansenii</name>
    <name type="common">Ruminococcus hansenii</name>
    <dbReference type="NCBI Taxonomy" id="1322"/>
    <lineage>
        <taxon>Bacteria</taxon>
        <taxon>Bacillati</taxon>
        <taxon>Bacillota</taxon>
        <taxon>Clostridia</taxon>
        <taxon>Lachnospirales</taxon>
        <taxon>Lachnospiraceae</taxon>
        <taxon>Blautia</taxon>
    </lineage>
</organism>
<dbReference type="InterPro" id="IPR000157">
    <property type="entry name" value="TIR_dom"/>
</dbReference>
<dbReference type="EMBL" id="CACRSY010000012">
    <property type="protein sequence ID" value="VYT13599.1"/>
    <property type="molecule type" value="Genomic_DNA"/>
</dbReference>
<sequence>MKKIFISYCTKNKELAEAFIEFLQLGMGIAKQDIFCTAYLEMLETGGNFSEKIRQQLQNCEAFVSLITEEYLKSAFCLVEMGAAWGQNKRFFPLVTVPFERLNHTPFQGMQMRLLDSIEALSAVYDEFHTHGILESYQTAEFHKRAVEFQRKLRNLESGEGILEKDHEGYYKAVIEGVRNLQNDQYRCYKIKGHIAEPPDGMKAESDWLFYWAGAFMDLQVGDYVKFKTTKSKVNTFSDIGRARNIYPDELWKVD</sequence>
<name>A0A6N2U839_BLAHA</name>
<proteinExistence type="predicted"/>
<dbReference type="InterPro" id="IPR035897">
    <property type="entry name" value="Toll_tir_struct_dom_sf"/>
</dbReference>
<feature type="domain" description="TIR" evidence="1">
    <location>
        <begin position="4"/>
        <end position="97"/>
    </location>
</feature>
<dbReference type="GO" id="GO:0007165">
    <property type="term" value="P:signal transduction"/>
    <property type="evidence" value="ECO:0007669"/>
    <property type="project" value="InterPro"/>
</dbReference>